<evidence type="ECO:0000313" key="3">
    <source>
        <dbReference type="Proteomes" id="UP000275256"/>
    </source>
</evidence>
<accession>A0A3M0GAZ1</accession>
<dbReference type="OrthoDB" id="5422202at2"/>
<dbReference type="EMBL" id="REFW01000003">
    <property type="protein sequence ID" value="RMB58753.1"/>
    <property type="molecule type" value="Genomic_DNA"/>
</dbReference>
<dbReference type="InterPro" id="IPR007139">
    <property type="entry name" value="DUF349"/>
</dbReference>
<protein>
    <submittedName>
        <fullName evidence="2">DUF349 domain-containing protein</fullName>
    </submittedName>
</protein>
<dbReference type="Pfam" id="PF03993">
    <property type="entry name" value="DUF349"/>
    <property type="match status" value="3"/>
</dbReference>
<reference evidence="2 3" key="1">
    <citation type="submission" date="2018-10" db="EMBL/GenBank/DDBJ databases">
        <title>Tessaracoccus antarcticuss sp. nov., isolated from sediment.</title>
        <authorList>
            <person name="Zhou L.Y."/>
            <person name="Du Z.J."/>
        </authorList>
    </citation>
    <scope>NUCLEOTIDE SEQUENCE [LARGE SCALE GENOMIC DNA]</scope>
    <source>
        <strain evidence="2 3">JDX10</strain>
    </source>
</reference>
<proteinExistence type="predicted"/>
<evidence type="ECO:0000256" key="1">
    <source>
        <dbReference type="SAM" id="Coils"/>
    </source>
</evidence>
<sequence length="415" mass="46684">MSDMQAPSDFGRVDEDGTVWVRTADGERNVGQVPDATPDEAMAFYTRRYENLAAEIGLLESRVNAQAMSPEEARKAINGSRASVEQANAVGDLAALIERLGKIEELLPAQIEARKQVRAEQNAVTIAAKQAMVDEAEKLSTGNDWRGGVDRFRTLLEEWKALPRIDRTTDNDLWHRFSSARTAYTRRRKSHFSELNSRRDEVKSAKEQIIAEAEPLATSTDWGPTSGAFRDLMARWKAAGSARRSDDDALWARFRALQDQFFDSRTTAQSAMDGEQSENLAAKTALVDQVEKDLADVRDVEKAKSIHREFLSKFNELGHVPRTAMRDLDSRVRSLGDKVSSMEADEWRRTDPEARKRAEDTVALFQAQVDKLNRDVADAESKGDARKARDATKSLETYNAWLDQARETLKDFQQA</sequence>
<organism evidence="2 3">
    <name type="scientific">Tessaracoccus antarcticus</name>
    <dbReference type="NCBI Taxonomy" id="2479848"/>
    <lineage>
        <taxon>Bacteria</taxon>
        <taxon>Bacillati</taxon>
        <taxon>Actinomycetota</taxon>
        <taxon>Actinomycetes</taxon>
        <taxon>Propionibacteriales</taxon>
        <taxon>Propionibacteriaceae</taxon>
        <taxon>Tessaracoccus</taxon>
    </lineage>
</organism>
<dbReference type="Proteomes" id="UP000275256">
    <property type="component" value="Unassembled WGS sequence"/>
</dbReference>
<dbReference type="AlphaFoldDB" id="A0A3M0GAZ1"/>
<feature type="coiled-coil region" evidence="1">
    <location>
        <begin position="355"/>
        <end position="382"/>
    </location>
</feature>
<name>A0A3M0GAZ1_9ACTN</name>
<evidence type="ECO:0000313" key="2">
    <source>
        <dbReference type="EMBL" id="RMB58753.1"/>
    </source>
</evidence>
<comment type="caution">
    <text evidence="2">The sequence shown here is derived from an EMBL/GenBank/DDBJ whole genome shotgun (WGS) entry which is preliminary data.</text>
</comment>
<keyword evidence="1" id="KW-0175">Coiled coil</keyword>
<keyword evidence="3" id="KW-1185">Reference proteome</keyword>
<gene>
    <name evidence="2" type="ORF">EAX62_11515</name>
</gene>
<dbReference type="RefSeq" id="WP_121901874.1">
    <property type="nucleotide sequence ID" value="NZ_REFW01000003.1"/>
</dbReference>